<dbReference type="STRING" id="545697.HMPREF0216_03456"/>
<dbReference type="eggNOG" id="COG2214">
    <property type="taxonomic scope" value="Bacteria"/>
</dbReference>
<dbReference type="Proteomes" id="UP000010420">
    <property type="component" value="Unassembled WGS sequence"/>
</dbReference>
<evidence type="ECO:0000313" key="1">
    <source>
        <dbReference type="EMBL" id="EKY22126.1"/>
    </source>
</evidence>
<dbReference type="PATRIC" id="fig|545697.3.peg.3379"/>
<evidence type="ECO:0000313" key="2">
    <source>
        <dbReference type="Proteomes" id="UP000010420"/>
    </source>
</evidence>
<dbReference type="AlphaFoldDB" id="L1Q2J0"/>
<accession>L1Q2J0</accession>
<dbReference type="HOGENOM" id="CLU_1766269_0_0_9"/>
<comment type="caution">
    <text evidence="1">The sequence shown here is derived from an EMBL/GenBank/DDBJ whole genome shotgun (WGS) entry which is preliminary data.</text>
</comment>
<proteinExistence type="predicted"/>
<evidence type="ECO:0008006" key="3">
    <source>
        <dbReference type="Google" id="ProtNLM"/>
    </source>
</evidence>
<organism evidence="1 2">
    <name type="scientific">Clostridium celatum DSM 1785</name>
    <dbReference type="NCBI Taxonomy" id="545697"/>
    <lineage>
        <taxon>Bacteria</taxon>
        <taxon>Bacillati</taxon>
        <taxon>Bacillota</taxon>
        <taxon>Clostridia</taxon>
        <taxon>Eubacteriales</taxon>
        <taxon>Clostridiaceae</taxon>
        <taxon>Clostridium</taxon>
    </lineage>
</organism>
<reference evidence="1 2" key="1">
    <citation type="submission" date="2012-05" db="EMBL/GenBank/DDBJ databases">
        <authorList>
            <person name="Weinstock G."/>
            <person name="Sodergren E."/>
            <person name="Lobos E.A."/>
            <person name="Fulton L."/>
            <person name="Fulton R."/>
            <person name="Courtney L."/>
            <person name="Fronick C."/>
            <person name="O'Laughlin M."/>
            <person name="Godfrey J."/>
            <person name="Wilson R.M."/>
            <person name="Miner T."/>
            <person name="Farmer C."/>
            <person name="Delehaunty K."/>
            <person name="Cordes M."/>
            <person name="Minx P."/>
            <person name="Tomlinson C."/>
            <person name="Chen J."/>
            <person name="Wollam A."/>
            <person name="Pepin K.H."/>
            <person name="Bhonagiri V."/>
            <person name="Zhang X."/>
            <person name="Suruliraj S."/>
            <person name="Warren W."/>
            <person name="Mitreva M."/>
            <person name="Mardis E.R."/>
            <person name="Wilson R.K."/>
        </authorList>
    </citation>
    <scope>NUCLEOTIDE SEQUENCE [LARGE SCALE GENOMIC DNA]</scope>
    <source>
        <strain evidence="1 2">DSM 1785</strain>
    </source>
</reference>
<name>L1Q2J0_9CLOT</name>
<keyword evidence="2" id="KW-1185">Reference proteome</keyword>
<gene>
    <name evidence="1" type="ORF">HMPREF0216_03456</name>
</gene>
<sequence length="142" mass="16358">MDITNSMNNNMYTKILSLINEKDLIPAENLLKEANIKTHEYHYLNSLILEKKAWFDTALEELKLAITLAPDNLFYKDSLISLMGRHRHYSDDYYDGYRRRNRGCSCCCCDDCCCDCGNFSCCDLICLDQCCECMGGDLIDCI</sequence>
<protein>
    <recommendedName>
        <fullName evidence="3">Tetratricopeptide repeat protein</fullName>
    </recommendedName>
</protein>
<dbReference type="RefSeq" id="WP_005216421.1">
    <property type="nucleotide sequence ID" value="NZ_KB291716.1"/>
</dbReference>
<dbReference type="EMBL" id="AMEZ01000136">
    <property type="protein sequence ID" value="EKY22126.1"/>
    <property type="molecule type" value="Genomic_DNA"/>
</dbReference>